<evidence type="ECO:0000259" key="4">
    <source>
        <dbReference type="PROSITE" id="PS51203"/>
    </source>
</evidence>
<dbReference type="RefSeq" id="XP_014471998.1">
    <property type="nucleotide sequence ID" value="XM_014616512.1"/>
</dbReference>
<evidence type="ECO:0000256" key="2">
    <source>
        <dbReference type="ARBA" id="ARBA00022737"/>
    </source>
</evidence>
<feature type="domain" description="CHORD" evidence="5">
    <location>
        <begin position="149"/>
        <end position="208"/>
    </location>
</feature>
<keyword evidence="3" id="KW-0862">Zinc</keyword>
<dbReference type="InterPro" id="IPR008978">
    <property type="entry name" value="HSP20-like_chaperone"/>
</dbReference>
<dbReference type="RefSeq" id="XP_014471999.1">
    <property type="nucleotide sequence ID" value="XM_014616513.1"/>
</dbReference>
<dbReference type="Proteomes" id="UP000515204">
    <property type="component" value="Unplaced"/>
</dbReference>
<proteinExistence type="predicted"/>
<dbReference type="GeneID" id="106743030"/>
<evidence type="ECO:0000313" key="9">
    <source>
        <dbReference type="RefSeq" id="XP_014471999.1"/>
    </source>
</evidence>
<dbReference type="Pfam" id="PF04968">
    <property type="entry name" value="CHORD"/>
    <property type="match status" value="2"/>
</dbReference>
<gene>
    <name evidence="7 8 9" type="primary">LOC106743030</name>
</gene>
<dbReference type="Pfam" id="PF04969">
    <property type="entry name" value="CS"/>
    <property type="match status" value="1"/>
</dbReference>
<keyword evidence="6" id="KW-1185">Reference proteome</keyword>
<sequence length="339" mass="38414">MSQKAVLLHCYNRGCGKKFDPNDNKNDDCVHHPGQPVFHDAYKGWSCCNKKCTDFTEFLNIKGCTKSKHSNEKPPEPEKQLIDKTTADEIIEVVSKPMHNNSTLDRPSFDTPQLQLSPTISPILLEQIKGLTASETKPVLCEVQIGQNCKNNTCKATYNGVDSDEEVCIFHPGVPIFHEGMKYWSCCQKKTTEFSVFLEQRGCSLGKHMWFSKDMGKKVQCRMDWHQTGTYVVVSVYAKKYLPSQSVVKLNPIHLTVDLFFIEENSRYNLDIELRGIVDVGKSSVNMLPTKVEIKLRKAEPGSWSILHIPREEEPEANESKENFANLNAQVEAVDLSDL</sequence>
<evidence type="ECO:0000259" key="5">
    <source>
        <dbReference type="PROSITE" id="PS51401"/>
    </source>
</evidence>
<dbReference type="AlphaFoldDB" id="A0A6P3X0V1"/>
<feature type="domain" description="CHORD" evidence="5">
    <location>
        <begin position="10"/>
        <end position="69"/>
    </location>
</feature>
<dbReference type="CDD" id="cd06488">
    <property type="entry name" value="p23_melusin_like"/>
    <property type="match status" value="1"/>
</dbReference>
<name>A0A6P3X0V1_DINQU</name>
<dbReference type="SUPFAM" id="SSF49764">
    <property type="entry name" value="HSP20-like chaperones"/>
    <property type="match status" value="1"/>
</dbReference>
<dbReference type="InterPro" id="IPR007052">
    <property type="entry name" value="CS_dom"/>
</dbReference>
<evidence type="ECO:0000313" key="8">
    <source>
        <dbReference type="RefSeq" id="XP_014471998.1"/>
    </source>
</evidence>
<dbReference type="PROSITE" id="PS51203">
    <property type="entry name" value="CS"/>
    <property type="match status" value="1"/>
</dbReference>
<feature type="domain" description="CS" evidence="4">
    <location>
        <begin position="218"/>
        <end position="308"/>
    </location>
</feature>
<protein>
    <submittedName>
        <fullName evidence="7 8">Cysteine and histidine-rich domain-containing protein</fullName>
    </submittedName>
</protein>
<evidence type="ECO:0000256" key="3">
    <source>
        <dbReference type="ARBA" id="ARBA00022833"/>
    </source>
</evidence>
<dbReference type="OrthoDB" id="10261079at2759"/>
<dbReference type="InterPro" id="IPR039790">
    <property type="entry name" value="CHRD1"/>
</dbReference>
<dbReference type="CTD" id="42874"/>
<organism evidence="6 7">
    <name type="scientific">Dinoponera quadriceps</name>
    <name type="common">South American ant</name>
    <dbReference type="NCBI Taxonomy" id="609295"/>
    <lineage>
        <taxon>Eukaryota</taxon>
        <taxon>Metazoa</taxon>
        <taxon>Ecdysozoa</taxon>
        <taxon>Arthropoda</taxon>
        <taxon>Hexapoda</taxon>
        <taxon>Insecta</taxon>
        <taxon>Pterygota</taxon>
        <taxon>Neoptera</taxon>
        <taxon>Endopterygota</taxon>
        <taxon>Hymenoptera</taxon>
        <taxon>Apocrita</taxon>
        <taxon>Aculeata</taxon>
        <taxon>Formicoidea</taxon>
        <taxon>Formicidae</taxon>
        <taxon>Ponerinae</taxon>
        <taxon>Ponerini</taxon>
        <taxon>Dinoponera</taxon>
    </lineage>
</organism>
<keyword evidence="2" id="KW-0677">Repeat</keyword>
<dbReference type="Gene3D" id="2.60.40.790">
    <property type="match status" value="1"/>
</dbReference>
<dbReference type="InterPro" id="IPR007051">
    <property type="entry name" value="CHORD_dom"/>
</dbReference>
<evidence type="ECO:0000313" key="7">
    <source>
        <dbReference type="RefSeq" id="XP_014471996.1"/>
    </source>
</evidence>
<keyword evidence="1" id="KW-0479">Metal-binding</keyword>
<dbReference type="PANTHER" id="PTHR46983">
    <property type="entry name" value="CYSTEINE AND HISTIDINE-RICH DOMAIN-CONTAINING PROTEIN 1"/>
    <property type="match status" value="1"/>
</dbReference>
<reference evidence="7 8" key="1">
    <citation type="submission" date="2025-04" db="UniProtKB">
        <authorList>
            <consortium name="RefSeq"/>
        </authorList>
    </citation>
    <scope>IDENTIFICATION</scope>
</reference>
<dbReference type="PANTHER" id="PTHR46983:SF3">
    <property type="entry name" value="CHPADIPLOID STATE MAINTENANCE PROTEIN CHPA"/>
    <property type="match status" value="1"/>
</dbReference>
<dbReference type="GO" id="GO:0046872">
    <property type="term" value="F:metal ion binding"/>
    <property type="evidence" value="ECO:0007669"/>
    <property type="project" value="UniProtKB-KW"/>
</dbReference>
<dbReference type="PROSITE" id="PS51401">
    <property type="entry name" value="CHORD"/>
    <property type="match status" value="2"/>
</dbReference>
<accession>A0A6P3X0V1</accession>
<dbReference type="RefSeq" id="XP_014471996.1">
    <property type="nucleotide sequence ID" value="XM_014616510.1"/>
</dbReference>
<dbReference type="KEGG" id="dqu:106743030"/>
<evidence type="ECO:0000313" key="6">
    <source>
        <dbReference type="Proteomes" id="UP000515204"/>
    </source>
</evidence>
<evidence type="ECO:0000256" key="1">
    <source>
        <dbReference type="ARBA" id="ARBA00022723"/>
    </source>
</evidence>
<dbReference type="Gene3D" id="4.10.1130.20">
    <property type="match status" value="2"/>
</dbReference>